<keyword evidence="2" id="KW-1185">Reference proteome</keyword>
<dbReference type="AlphaFoldDB" id="A0AAV8XYZ4"/>
<evidence type="ECO:0000313" key="2">
    <source>
        <dbReference type="Proteomes" id="UP001162162"/>
    </source>
</evidence>
<name>A0AAV8XYZ4_9CUCU</name>
<dbReference type="EMBL" id="JAPWTK010000255">
    <property type="protein sequence ID" value="KAJ8944365.1"/>
    <property type="molecule type" value="Genomic_DNA"/>
</dbReference>
<evidence type="ECO:0000313" key="1">
    <source>
        <dbReference type="EMBL" id="KAJ8944365.1"/>
    </source>
</evidence>
<proteinExistence type="predicted"/>
<reference evidence="1" key="1">
    <citation type="journal article" date="2023" name="Insect Mol. Biol.">
        <title>Genome sequencing provides insights into the evolution of gene families encoding plant cell wall-degrading enzymes in longhorned beetles.</title>
        <authorList>
            <person name="Shin N.R."/>
            <person name="Okamura Y."/>
            <person name="Kirsch R."/>
            <person name="Pauchet Y."/>
        </authorList>
    </citation>
    <scope>NUCLEOTIDE SEQUENCE</scope>
    <source>
        <strain evidence="1">AMC_N1</strain>
    </source>
</reference>
<organism evidence="1 2">
    <name type="scientific">Aromia moschata</name>
    <dbReference type="NCBI Taxonomy" id="1265417"/>
    <lineage>
        <taxon>Eukaryota</taxon>
        <taxon>Metazoa</taxon>
        <taxon>Ecdysozoa</taxon>
        <taxon>Arthropoda</taxon>
        <taxon>Hexapoda</taxon>
        <taxon>Insecta</taxon>
        <taxon>Pterygota</taxon>
        <taxon>Neoptera</taxon>
        <taxon>Endopterygota</taxon>
        <taxon>Coleoptera</taxon>
        <taxon>Polyphaga</taxon>
        <taxon>Cucujiformia</taxon>
        <taxon>Chrysomeloidea</taxon>
        <taxon>Cerambycidae</taxon>
        <taxon>Cerambycinae</taxon>
        <taxon>Callichromatini</taxon>
        <taxon>Aromia</taxon>
    </lineage>
</organism>
<sequence length="87" mass="10378">MCHKRNKLFCFICLEMGGNQSTWTQEGFPTNMLPSRLPWQSDSTDDEAVLLFSLCKKKKRKRLWIYDVNKKMKKYVIIRLSKNAYNL</sequence>
<protein>
    <submittedName>
        <fullName evidence="1">Uncharacterized protein</fullName>
    </submittedName>
</protein>
<accession>A0AAV8XYZ4</accession>
<gene>
    <name evidence="1" type="ORF">NQ318_017682</name>
</gene>
<dbReference type="Proteomes" id="UP001162162">
    <property type="component" value="Unassembled WGS sequence"/>
</dbReference>
<comment type="caution">
    <text evidence="1">The sequence shown here is derived from an EMBL/GenBank/DDBJ whole genome shotgun (WGS) entry which is preliminary data.</text>
</comment>